<gene>
    <name evidence="7" type="ORF">RDI58_027450</name>
</gene>
<dbReference type="Gene3D" id="3.40.50.1820">
    <property type="entry name" value="alpha/beta hydrolase"/>
    <property type="match status" value="2"/>
</dbReference>
<evidence type="ECO:0000256" key="5">
    <source>
        <dbReference type="ARBA" id="ARBA00023180"/>
    </source>
</evidence>
<dbReference type="Proteomes" id="UP001371456">
    <property type="component" value="Unassembled WGS sequence"/>
</dbReference>
<keyword evidence="5" id="KW-0325">Glycoprotein</keyword>
<dbReference type="PANTHER" id="PTHR11010:SF96">
    <property type="entry name" value="LYSOSOMAL PRO-X CARBOXYPEPTIDASE-LIKE ISOFORM X1"/>
    <property type="match status" value="1"/>
</dbReference>
<proteinExistence type="inferred from homology"/>
<keyword evidence="8" id="KW-1185">Reference proteome</keyword>
<keyword evidence="2" id="KW-0645">Protease</keyword>
<organism evidence="7 8">
    <name type="scientific">Solanum bulbocastanum</name>
    <name type="common">Wild potato</name>
    <dbReference type="NCBI Taxonomy" id="147425"/>
    <lineage>
        <taxon>Eukaryota</taxon>
        <taxon>Viridiplantae</taxon>
        <taxon>Streptophyta</taxon>
        <taxon>Embryophyta</taxon>
        <taxon>Tracheophyta</taxon>
        <taxon>Spermatophyta</taxon>
        <taxon>Magnoliopsida</taxon>
        <taxon>eudicotyledons</taxon>
        <taxon>Gunneridae</taxon>
        <taxon>Pentapetalae</taxon>
        <taxon>asterids</taxon>
        <taxon>lamiids</taxon>
        <taxon>Solanales</taxon>
        <taxon>Solanaceae</taxon>
        <taxon>Solanoideae</taxon>
        <taxon>Solaneae</taxon>
        <taxon>Solanum</taxon>
    </lineage>
</organism>
<dbReference type="InterPro" id="IPR008758">
    <property type="entry name" value="Peptidase_S28"/>
</dbReference>
<evidence type="ECO:0008006" key="9">
    <source>
        <dbReference type="Google" id="ProtNLM"/>
    </source>
</evidence>
<evidence type="ECO:0000256" key="1">
    <source>
        <dbReference type="ARBA" id="ARBA00011079"/>
    </source>
</evidence>
<dbReference type="Pfam" id="PF05577">
    <property type="entry name" value="Peptidase_S28"/>
    <property type="match status" value="3"/>
</dbReference>
<evidence type="ECO:0000313" key="7">
    <source>
        <dbReference type="EMBL" id="KAK6776449.1"/>
    </source>
</evidence>
<dbReference type="GO" id="GO:0070008">
    <property type="term" value="F:serine-type exopeptidase activity"/>
    <property type="evidence" value="ECO:0007669"/>
    <property type="project" value="InterPro"/>
</dbReference>
<protein>
    <recommendedName>
        <fullName evidence="9">Lysosomal Pro-X carboxypeptidase</fullName>
    </recommendedName>
</protein>
<name>A0AAN8SYW0_SOLBU</name>
<comment type="similarity">
    <text evidence="1">Belongs to the peptidase S28 family.</text>
</comment>
<dbReference type="GO" id="GO:0006508">
    <property type="term" value="P:proteolysis"/>
    <property type="evidence" value="ECO:0007669"/>
    <property type="project" value="UniProtKB-KW"/>
</dbReference>
<evidence type="ECO:0000256" key="3">
    <source>
        <dbReference type="ARBA" id="ARBA00022729"/>
    </source>
</evidence>
<keyword evidence="4" id="KW-0378">Hydrolase</keyword>
<accession>A0AAN8SYW0</accession>
<keyword evidence="3 6" id="KW-0732">Signal</keyword>
<dbReference type="AlphaFoldDB" id="A0AAN8SYW0"/>
<dbReference type="InterPro" id="IPR029058">
    <property type="entry name" value="AB_hydrolase_fold"/>
</dbReference>
<dbReference type="PANTHER" id="PTHR11010">
    <property type="entry name" value="PROTEASE S28 PRO-X CARBOXYPEPTIDASE-RELATED"/>
    <property type="match status" value="1"/>
</dbReference>
<feature type="chain" id="PRO_5042825671" description="Lysosomal Pro-X carboxypeptidase" evidence="6">
    <location>
        <begin position="24"/>
        <end position="823"/>
    </location>
</feature>
<dbReference type="InterPro" id="IPR042269">
    <property type="entry name" value="Ser_carbopepase_S28_SKS"/>
</dbReference>
<feature type="signal peptide" evidence="6">
    <location>
        <begin position="1"/>
        <end position="23"/>
    </location>
</feature>
<reference evidence="7 8" key="1">
    <citation type="submission" date="2024-02" db="EMBL/GenBank/DDBJ databases">
        <title>de novo genome assembly of Solanum bulbocastanum strain 11H21.</title>
        <authorList>
            <person name="Hosaka A.J."/>
        </authorList>
    </citation>
    <scope>NUCLEOTIDE SEQUENCE [LARGE SCALE GENOMIC DNA]</scope>
    <source>
        <tissue evidence="7">Young leaves</tissue>
    </source>
</reference>
<dbReference type="Gene3D" id="1.20.120.980">
    <property type="entry name" value="Serine carboxypeptidase S28, SKS domain"/>
    <property type="match status" value="1"/>
</dbReference>
<dbReference type="SUPFAM" id="SSF53474">
    <property type="entry name" value="alpha/beta-Hydrolases"/>
    <property type="match status" value="2"/>
</dbReference>
<evidence type="ECO:0000313" key="8">
    <source>
        <dbReference type="Proteomes" id="UP001371456"/>
    </source>
</evidence>
<evidence type="ECO:0000256" key="6">
    <source>
        <dbReference type="SAM" id="SignalP"/>
    </source>
</evidence>
<evidence type="ECO:0000256" key="4">
    <source>
        <dbReference type="ARBA" id="ARBA00022801"/>
    </source>
</evidence>
<sequence length="823" mass="92963">MKMNKLFLFQWLLLLIFTKTSLIFSKPHKIPRLTPLIENIIQDHSNTFSSSTNDLPKEFETYYYKQTLDHFNYGPKSYSTFKQRYIINSKYWGGSNSSSPIFAYLGAESSIDRDPLGVGFLTDFAPQFKALLVYMEHRYYGESTPFKTMEEAVKDEDARGYFNSAQAIADYAELLLHIKEKYSAKNSPIIVIGGSYGGMLASWFRMKYPHIALGALASSAPILYFDNITPQNGYYSVVSRDFKEASKSCYHTIRKSWAIIDKIASRKSGLSYLSRKFKTCSKLNDPFELKDYLDSMYSVVAQYNSPPSYPVTIVCGGIDGAPKGSHILDRILAGIVAYRGTSSCYNMNPKPSETGLGWRWQTCSEMVMPIGRGENDTMFFSAPFNLNNFIKDCKKKYGVSPRPHWITTYYGGKDIKLILQRFASNIIFSNGLRDPYSSAGVLQDISHSLQAVHTRNGSHCLDILSQESTDPEWLTMQRNTEVKIIEGWITNSPIFAYLGAESSIDGDPLGVGFLTDFAPQFKALLVYMEHRYYGESTPFKTMEEAVKDEDTRGYFNSAQAIADYAELLLHIKEKYSAKNSPIIVIGGSYGGILISCFVRKLNDPFELKHYLDSMYSEAAQYNSPPSYPVTIVCAGIDGAPKGSHILDRIFAGIIAYKGNSSCHNKKPKPSEADLGWRWQTCTEMVMPVGRGENDTMFYSDPFNLNNFIKDCKKKYGVSPRPHWITTYYGGQDIKLILQRFASNIIFSNGLRDPYSSAGVLQDISHSLQAVHTRNGSHCLDILSKDSTDPEWLTMQRNTEVKIIEGWITKHYADLKALKKGIMH</sequence>
<comment type="caution">
    <text evidence="7">The sequence shown here is derived from an EMBL/GenBank/DDBJ whole genome shotgun (WGS) entry which is preliminary data.</text>
</comment>
<dbReference type="EMBL" id="JBANQN010000011">
    <property type="protein sequence ID" value="KAK6776449.1"/>
    <property type="molecule type" value="Genomic_DNA"/>
</dbReference>
<dbReference type="FunFam" id="1.20.120.980:FF:000006">
    <property type="entry name" value="Serine carboxypeptidase S28 family protein"/>
    <property type="match status" value="1"/>
</dbReference>
<dbReference type="GO" id="GO:0008239">
    <property type="term" value="F:dipeptidyl-peptidase activity"/>
    <property type="evidence" value="ECO:0007669"/>
    <property type="project" value="TreeGrafter"/>
</dbReference>
<evidence type="ECO:0000256" key="2">
    <source>
        <dbReference type="ARBA" id="ARBA00022670"/>
    </source>
</evidence>